<dbReference type="SUPFAM" id="SSF110395">
    <property type="entry name" value="CutC-like"/>
    <property type="match status" value="1"/>
</dbReference>
<accession>A0ABU7G1V4</accession>
<evidence type="ECO:0000256" key="2">
    <source>
        <dbReference type="HAMAP-Rule" id="MF_00795"/>
    </source>
</evidence>
<dbReference type="RefSeq" id="WP_329773755.1">
    <property type="nucleotide sequence ID" value="NZ_JAYDYW010000002.1"/>
</dbReference>
<organism evidence="3 4">
    <name type="scientific">Agarivorans aestuarii</name>
    <dbReference type="NCBI Taxonomy" id="1563703"/>
    <lineage>
        <taxon>Bacteria</taxon>
        <taxon>Pseudomonadati</taxon>
        <taxon>Pseudomonadota</taxon>
        <taxon>Gammaproteobacteria</taxon>
        <taxon>Alteromonadales</taxon>
        <taxon>Alteromonadaceae</taxon>
        <taxon>Agarivorans</taxon>
    </lineage>
</organism>
<keyword evidence="4" id="KW-1185">Reference proteome</keyword>
<evidence type="ECO:0000313" key="3">
    <source>
        <dbReference type="EMBL" id="MEE1672415.1"/>
    </source>
</evidence>
<comment type="subcellular location">
    <subcellularLocation>
        <location evidence="2">Cytoplasm</location>
    </subcellularLocation>
</comment>
<dbReference type="PANTHER" id="PTHR12598">
    <property type="entry name" value="COPPER HOMEOSTASIS PROTEIN CUTC"/>
    <property type="match status" value="1"/>
</dbReference>
<comment type="similarity">
    <text evidence="1 2">Belongs to the CutC family.</text>
</comment>
<gene>
    <name evidence="2" type="primary">cutC</name>
    <name evidence="3" type="ORF">SNR37_001736</name>
</gene>
<name>A0ABU7G1V4_9ALTE</name>
<dbReference type="Proteomes" id="UP001310248">
    <property type="component" value="Unassembled WGS sequence"/>
</dbReference>
<dbReference type="Pfam" id="PF03932">
    <property type="entry name" value="CutC"/>
    <property type="match status" value="1"/>
</dbReference>
<dbReference type="InterPro" id="IPR005627">
    <property type="entry name" value="CutC-like"/>
</dbReference>
<dbReference type="Gene3D" id="3.20.20.380">
    <property type="entry name" value="Copper homeostasis (CutC) domain"/>
    <property type="match status" value="1"/>
</dbReference>
<comment type="caution">
    <text evidence="2">Once thought to be involved in copper homeostasis, experiments in E.coli have shown this is not the case.</text>
</comment>
<dbReference type="InterPro" id="IPR036822">
    <property type="entry name" value="CutC-like_dom_sf"/>
</dbReference>
<sequence>MALLPPSQYTLEICCYSEDDIISAIQGGATRIELCAGQRDGGTTPSYGALLQASKHLSKIDIVVMIRPRGGDFCYTRSELQQMVEDIKLVEQLGFKGVVFGALTEQASVDLDACKLLIESANNLVSTFHRAFDCTANPTIAAKQLSELGINRVLSSGQKNHIEQGLILLLALQQQHQNIEWIVAGGVRAHNLTMLKKQGVSHFHSAASEPLISKFDSRYALAMATDKDPQLELQRAQVSQQEVSAMALALERN</sequence>
<dbReference type="PANTHER" id="PTHR12598:SF0">
    <property type="entry name" value="COPPER HOMEOSTASIS PROTEIN CUTC HOMOLOG"/>
    <property type="match status" value="1"/>
</dbReference>
<keyword evidence="2" id="KW-0963">Cytoplasm</keyword>
<reference evidence="4" key="1">
    <citation type="submission" date="2023-07" db="EMBL/GenBank/DDBJ databases">
        <title>Draft genome sequence of Agarivorans aestuarii strain ZMCS4, a CAZymes producing bacteria isolated from the marine brown algae Clodostephus spongiosus.</title>
        <authorList>
            <person name="Lorente B."/>
            <person name="Cabral C."/>
            <person name="Frias J."/>
            <person name="Faria J."/>
            <person name="Toubarro D."/>
        </authorList>
    </citation>
    <scope>NUCLEOTIDE SEQUENCE [LARGE SCALE GENOMIC DNA]</scope>
    <source>
        <strain evidence="4">ZMCS4</strain>
    </source>
</reference>
<evidence type="ECO:0000313" key="4">
    <source>
        <dbReference type="Proteomes" id="UP001310248"/>
    </source>
</evidence>
<dbReference type="HAMAP" id="MF_00795">
    <property type="entry name" value="CutC"/>
    <property type="match status" value="1"/>
</dbReference>
<proteinExistence type="inferred from homology"/>
<evidence type="ECO:0000256" key="1">
    <source>
        <dbReference type="ARBA" id="ARBA00007768"/>
    </source>
</evidence>
<dbReference type="EMBL" id="JAYDYW010000002">
    <property type="protein sequence ID" value="MEE1672415.1"/>
    <property type="molecule type" value="Genomic_DNA"/>
</dbReference>
<protein>
    <recommendedName>
        <fullName evidence="2">PF03932 family protein CutC</fullName>
    </recommendedName>
</protein>
<comment type="caution">
    <text evidence="3">The sequence shown here is derived from an EMBL/GenBank/DDBJ whole genome shotgun (WGS) entry which is preliminary data.</text>
</comment>